<gene>
    <name evidence="9" type="primary">LSM8</name>
    <name evidence="11" type="ORF">EJ04DRAFT_475051</name>
</gene>
<keyword evidence="4 9" id="KW-0747">Spliceosome</keyword>
<dbReference type="PANTHER" id="PTHR15588:SF9">
    <property type="entry name" value="U6 SNRNA-ASSOCIATED SM-LIKE PROTEIN LSM8"/>
    <property type="match status" value="1"/>
</dbReference>
<comment type="subcellular location">
    <subcellularLocation>
        <location evidence="1 9">Nucleus</location>
    </subcellularLocation>
</comment>
<dbReference type="Proteomes" id="UP000799444">
    <property type="component" value="Unassembled WGS sequence"/>
</dbReference>
<evidence type="ECO:0000256" key="4">
    <source>
        <dbReference type="ARBA" id="ARBA00022728"/>
    </source>
</evidence>
<evidence type="ECO:0000313" key="12">
    <source>
        <dbReference type="Proteomes" id="UP000799444"/>
    </source>
</evidence>
<evidence type="ECO:0000256" key="1">
    <source>
        <dbReference type="ARBA" id="ARBA00004123"/>
    </source>
</evidence>
<comment type="function">
    <text evidence="9">Plays role in pre-mRNA splicing as component of the U4/U6-U5 tri-snRNP complex that is involved in spliceosome assembly, and as component of the precatalytic spliceosome (spliceosome B complex). The heptameric LSM2-8 complex binds specifically to the 3'-terminal U-tract of U6 snRNA.</text>
</comment>
<evidence type="ECO:0000256" key="9">
    <source>
        <dbReference type="RuleBase" id="RU365048"/>
    </source>
</evidence>
<dbReference type="OrthoDB" id="422364at2759"/>
<dbReference type="InterPro" id="IPR047575">
    <property type="entry name" value="Sm"/>
</dbReference>
<evidence type="ECO:0000259" key="10">
    <source>
        <dbReference type="PROSITE" id="PS52002"/>
    </source>
</evidence>
<dbReference type="PROSITE" id="PS52002">
    <property type="entry name" value="SM"/>
    <property type="match status" value="1"/>
</dbReference>
<feature type="domain" description="Sm" evidence="10">
    <location>
        <begin position="1"/>
        <end position="77"/>
    </location>
</feature>
<dbReference type="InterPro" id="IPR001163">
    <property type="entry name" value="Sm_dom_euk/arc"/>
</dbReference>
<evidence type="ECO:0000256" key="6">
    <source>
        <dbReference type="ARBA" id="ARBA00023187"/>
    </source>
</evidence>
<keyword evidence="7 9" id="KW-0539">Nucleus</keyword>
<dbReference type="InterPro" id="IPR010920">
    <property type="entry name" value="LSM_dom_sf"/>
</dbReference>
<dbReference type="InterPro" id="IPR034103">
    <property type="entry name" value="Lsm8"/>
</dbReference>
<dbReference type="GO" id="GO:0046540">
    <property type="term" value="C:U4/U6 x U5 tri-snRNP complex"/>
    <property type="evidence" value="ECO:0007669"/>
    <property type="project" value="UniProtKB-UniRule"/>
</dbReference>
<protein>
    <recommendedName>
        <fullName evidence="9">LSM2-LSM8 complex subunit LSM8</fullName>
    </recommendedName>
</protein>
<dbReference type="AlphaFoldDB" id="A0A9P4QRT7"/>
<keyword evidence="8 9" id="KW-0687">Ribonucleoprotein</keyword>
<name>A0A9P4QRT7_9PLEO</name>
<dbReference type="PANTHER" id="PTHR15588">
    <property type="entry name" value="LSM1"/>
    <property type="match status" value="1"/>
</dbReference>
<sequence>MALNVYLNKKVSVLTIDGRTVVGTLYSCDGSMNLVLTHTIERVIQPHEAAEPSAEAQIGVYIVRGDSVCVVGKVDEEVDGGIDWTKVRGEEIGGTRHI</sequence>
<dbReference type="EMBL" id="ML996236">
    <property type="protein sequence ID" value="KAF2729746.1"/>
    <property type="molecule type" value="Genomic_DNA"/>
</dbReference>
<proteinExistence type="inferred from homology"/>
<accession>A0A9P4QRT7</accession>
<reference evidence="11" key="1">
    <citation type="journal article" date="2020" name="Stud. Mycol.">
        <title>101 Dothideomycetes genomes: a test case for predicting lifestyles and emergence of pathogens.</title>
        <authorList>
            <person name="Haridas S."/>
            <person name="Albert R."/>
            <person name="Binder M."/>
            <person name="Bloem J."/>
            <person name="Labutti K."/>
            <person name="Salamov A."/>
            <person name="Andreopoulos B."/>
            <person name="Baker S."/>
            <person name="Barry K."/>
            <person name="Bills G."/>
            <person name="Bluhm B."/>
            <person name="Cannon C."/>
            <person name="Castanera R."/>
            <person name="Culley D."/>
            <person name="Daum C."/>
            <person name="Ezra D."/>
            <person name="Gonzalez J."/>
            <person name="Henrissat B."/>
            <person name="Kuo A."/>
            <person name="Liang C."/>
            <person name="Lipzen A."/>
            <person name="Lutzoni F."/>
            <person name="Magnuson J."/>
            <person name="Mondo S."/>
            <person name="Nolan M."/>
            <person name="Ohm R."/>
            <person name="Pangilinan J."/>
            <person name="Park H.-J."/>
            <person name="Ramirez L."/>
            <person name="Alfaro M."/>
            <person name="Sun H."/>
            <person name="Tritt A."/>
            <person name="Yoshinaga Y."/>
            <person name="Zwiers L.-H."/>
            <person name="Turgeon B."/>
            <person name="Goodwin S."/>
            <person name="Spatafora J."/>
            <person name="Crous P."/>
            <person name="Grigoriev I."/>
        </authorList>
    </citation>
    <scope>NUCLEOTIDE SEQUENCE</scope>
    <source>
        <strain evidence="11">CBS 125425</strain>
    </source>
</reference>
<evidence type="ECO:0000313" key="11">
    <source>
        <dbReference type="EMBL" id="KAF2729746.1"/>
    </source>
</evidence>
<evidence type="ECO:0000256" key="7">
    <source>
        <dbReference type="ARBA" id="ARBA00023242"/>
    </source>
</evidence>
<dbReference type="GO" id="GO:0071011">
    <property type="term" value="C:precatalytic spliceosome"/>
    <property type="evidence" value="ECO:0007669"/>
    <property type="project" value="TreeGrafter"/>
</dbReference>
<dbReference type="SUPFAM" id="SSF50182">
    <property type="entry name" value="Sm-like ribonucleoproteins"/>
    <property type="match status" value="1"/>
</dbReference>
<evidence type="ECO:0000256" key="2">
    <source>
        <dbReference type="ARBA" id="ARBA00006850"/>
    </source>
</evidence>
<dbReference type="SMART" id="SM00651">
    <property type="entry name" value="Sm"/>
    <property type="match status" value="1"/>
</dbReference>
<dbReference type="GO" id="GO:0003729">
    <property type="term" value="F:mRNA binding"/>
    <property type="evidence" value="ECO:0007669"/>
    <property type="project" value="TreeGrafter"/>
</dbReference>
<organism evidence="11 12">
    <name type="scientific">Polyplosphaeria fusca</name>
    <dbReference type="NCBI Taxonomy" id="682080"/>
    <lineage>
        <taxon>Eukaryota</taxon>
        <taxon>Fungi</taxon>
        <taxon>Dikarya</taxon>
        <taxon>Ascomycota</taxon>
        <taxon>Pezizomycotina</taxon>
        <taxon>Dothideomycetes</taxon>
        <taxon>Pleosporomycetidae</taxon>
        <taxon>Pleosporales</taxon>
        <taxon>Tetraplosphaeriaceae</taxon>
        <taxon>Polyplosphaeria</taxon>
    </lineage>
</organism>
<keyword evidence="12" id="KW-1185">Reference proteome</keyword>
<dbReference type="InterPro" id="IPR044642">
    <property type="entry name" value="PTHR15588"/>
</dbReference>
<keyword evidence="5 9" id="KW-0694">RNA-binding</keyword>
<evidence type="ECO:0000256" key="5">
    <source>
        <dbReference type="ARBA" id="ARBA00022884"/>
    </source>
</evidence>
<dbReference type="CDD" id="cd01727">
    <property type="entry name" value="LSm8"/>
    <property type="match status" value="1"/>
</dbReference>
<dbReference type="Gene3D" id="2.30.30.100">
    <property type="match status" value="1"/>
</dbReference>
<dbReference type="FunFam" id="2.30.30.100:FF:000027">
    <property type="entry name" value="U6 snRNA-associated Sm-like protein LSm8"/>
    <property type="match status" value="1"/>
</dbReference>
<comment type="subunit">
    <text evidence="9">LSm subunits form a heteromer with a doughnut shape.</text>
</comment>
<comment type="caution">
    <text evidence="11">The sequence shown here is derived from an EMBL/GenBank/DDBJ whole genome shotgun (WGS) entry which is preliminary data.</text>
</comment>
<dbReference type="Pfam" id="PF01423">
    <property type="entry name" value="LSM"/>
    <property type="match status" value="1"/>
</dbReference>
<comment type="similarity">
    <text evidence="2 9">Belongs to the snRNP Sm proteins family.</text>
</comment>
<keyword evidence="3 9" id="KW-0507">mRNA processing</keyword>
<evidence type="ECO:0000256" key="8">
    <source>
        <dbReference type="ARBA" id="ARBA00023274"/>
    </source>
</evidence>
<keyword evidence="6 9" id="KW-0508">mRNA splicing</keyword>
<evidence type="ECO:0000256" key="3">
    <source>
        <dbReference type="ARBA" id="ARBA00022664"/>
    </source>
</evidence>
<dbReference type="GO" id="GO:0000398">
    <property type="term" value="P:mRNA splicing, via spliceosome"/>
    <property type="evidence" value="ECO:0007669"/>
    <property type="project" value="UniProtKB-UniRule"/>
</dbReference>
<dbReference type="GO" id="GO:0005688">
    <property type="term" value="C:U6 snRNP"/>
    <property type="evidence" value="ECO:0007669"/>
    <property type="project" value="UniProtKB-UniRule"/>
</dbReference>